<reference evidence="2 3" key="1">
    <citation type="submission" date="2024-01" db="EMBL/GenBank/DDBJ databases">
        <title>Draft genome sequences of nine bacterial species from freshwater ponds near Washington, DC.</title>
        <authorList>
            <person name="Pavloudi C."/>
            <person name="Oliver L."/>
            <person name="Slattery K."/>
            <person name="Lissner G."/>
            <person name="Saw J.H."/>
        </authorList>
    </citation>
    <scope>NUCLEOTIDE SEQUENCE [LARGE SCALE GENOMIC DNA]</scope>
    <source>
        <strain evidence="3">TB1-E2</strain>
    </source>
</reference>
<proteinExistence type="predicted"/>
<organism evidence="2 3">
    <name type="scientific">Janthinobacterium aestuarii</name>
    <dbReference type="NCBI Taxonomy" id="2985511"/>
    <lineage>
        <taxon>Bacteria</taxon>
        <taxon>Pseudomonadati</taxon>
        <taxon>Pseudomonadota</taxon>
        <taxon>Betaproteobacteria</taxon>
        <taxon>Burkholderiales</taxon>
        <taxon>Oxalobacteraceae</taxon>
        <taxon>Janthinobacterium</taxon>
    </lineage>
</organism>
<keyword evidence="1" id="KW-0732">Signal</keyword>
<name>A0ABZ2GR96_9BURK</name>
<gene>
    <name evidence="2" type="ORF">OPV09_09465</name>
</gene>
<protein>
    <recommendedName>
        <fullName evidence="4">Secreted protein</fullName>
    </recommendedName>
</protein>
<evidence type="ECO:0000256" key="1">
    <source>
        <dbReference type="SAM" id="SignalP"/>
    </source>
</evidence>
<feature type="signal peptide" evidence="1">
    <location>
        <begin position="1"/>
        <end position="28"/>
    </location>
</feature>
<evidence type="ECO:0000313" key="3">
    <source>
        <dbReference type="Proteomes" id="UP001373909"/>
    </source>
</evidence>
<sequence>MLLPLRLNKRVCTALVGVLAAGTASAFAATLDKDRTRGDIHGLFEIRDAAVKFMAAENSKNGTSWQVLEPNRKILVAKCAVALRVKWVPKSHGLSGPNVAVNCDKTVKPTIQHKWEVFVPVDKGPIARK</sequence>
<accession>A0ABZ2GR96</accession>
<keyword evidence="3" id="KW-1185">Reference proteome</keyword>
<feature type="chain" id="PRO_5045820714" description="Secreted protein" evidence="1">
    <location>
        <begin position="29"/>
        <end position="129"/>
    </location>
</feature>
<dbReference type="EMBL" id="CP142523">
    <property type="protein sequence ID" value="WWO48307.1"/>
    <property type="molecule type" value="Genomic_DNA"/>
</dbReference>
<dbReference type="Proteomes" id="UP001373909">
    <property type="component" value="Chromosome"/>
</dbReference>
<evidence type="ECO:0008006" key="4">
    <source>
        <dbReference type="Google" id="ProtNLM"/>
    </source>
</evidence>
<evidence type="ECO:0000313" key="2">
    <source>
        <dbReference type="EMBL" id="WWO48307.1"/>
    </source>
</evidence>
<dbReference type="RefSeq" id="WP_338681385.1">
    <property type="nucleotide sequence ID" value="NZ_CP142523.1"/>
</dbReference>